<keyword evidence="2" id="KW-1185">Reference proteome</keyword>
<evidence type="ECO:0008006" key="3">
    <source>
        <dbReference type="Google" id="ProtNLM"/>
    </source>
</evidence>
<dbReference type="Pfam" id="PF09438">
    <property type="entry name" value="DUF2017"/>
    <property type="match status" value="1"/>
</dbReference>
<gene>
    <name evidence="1" type="ORF">ACFOSH_32450</name>
</gene>
<accession>A0ABV7P8B8</accession>
<dbReference type="Proteomes" id="UP001595645">
    <property type="component" value="Unassembled WGS sequence"/>
</dbReference>
<sequence>MRDGARAVRDGDCVRLDLTENVAEVLRAILVDFGQALESRAEDVRDDRLFPDAYLKKADSEGFRERHGAEMRAEVRATLARVLDRWPGGTSLVLDRAGVADLRLVLVQAQVRYLRRPRWKAHAPNDFVASRDRDVKSAWLTSLDNMITTAILDDPATPGVHTL</sequence>
<evidence type="ECO:0000313" key="1">
    <source>
        <dbReference type="EMBL" id="MFC3454169.1"/>
    </source>
</evidence>
<proteinExistence type="predicted"/>
<dbReference type="RefSeq" id="WP_378243435.1">
    <property type="nucleotide sequence ID" value="NZ_JBHRWK010000059.1"/>
</dbReference>
<evidence type="ECO:0000313" key="2">
    <source>
        <dbReference type="Proteomes" id="UP001595645"/>
    </source>
</evidence>
<comment type="caution">
    <text evidence="1">The sequence shown here is derived from an EMBL/GenBank/DDBJ whole genome shotgun (WGS) entry which is preliminary data.</text>
</comment>
<reference evidence="2" key="1">
    <citation type="journal article" date="2019" name="Int. J. Syst. Evol. Microbiol.">
        <title>The Global Catalogue of Microorganisms (GCM) 10K type strain sequencing project: providing services to taxonomists for standard genome sequencing and annotation.</title>
        <authorList>
            <consortium name="The Broad Institute Genomics Platform"/>
            <consortium name="The Broad Institute Genome Sequencing Center for Infectious Disease"/>
            <person name="Wu L."/>
            <person name="Ma J."/>
        </authorList>
    </citation>
    <scope>NUCLEOTIDE SEQUENCE [LARGE SCALE GENOMIC DNA]</scope>
    <source>
        <strain evidence="2">CGMCC 4.7676</strain>
    </source>
</reference>
<dbReference type="EMBL" id="JBHRWK010000059">
    <property type="protein sequence ID" value="MFC3454169.1"/>
    <property type="molecule type" value="Genomic_DNA"/>
</dbReference>
<protein>
    <recommendedName>
        <fullName evidence="3">DUF2017 family protein</fullName>
    </recommendedName>
</protein>
<organism evidence="1 2">
    <name type="scientific">Amycolatopsis speibonae</name>
    <dbReference type="NCBI Taxonomy" id="1450224"/>
    <lineage>
        <taxon>Bacteria</taxon>
        <taxon>Bacillati</taxon>
        <taxon>Actinomycetota</taxon>
        <taxon>Actinomycetes</taxon>
        <taxon>Pseudonocardiales</taxon>
        <taxon>Pseudonocardiaceae</taxon>
        <taxon>Amycolatopsis</taxon>
    </lineage>
</organism>
<dbReference type="InterPro" id="IPR018561">
    <property type="entry name" value="AosR"/>
</dbReference>
<name>A0ABV7P8B8_9PSEU</name>